<proteinExistence type="inferred from homology"/>
<dbReference type="PROSITE" id="PS52016">
    <property type="entry name" value="TONB_DEPENDENT_REC_3"/>
    <property type="match status" value="1"/>
</dbReference>
<evidence type="ECO:0000256" key="7">
    <source>
        <dbReference type="ARBA" id="ARBA00023237"/>
    </source>
</evidence>
<dbReference type="GO" id="GO:0044718">
    <property type="term" value="P:siderophore transmembrane transport"/>
    <property type="evidence" value="ECO:0007669"/>
    <property type="project" value="TreeGrafter"/>
</dbReference>
<evidence type="ECO:0000256" key="2">
    <source>
        <dbReference type="ARBA" id="ARBA00022448"/>
    </source>
</evidence>
<dbReference type="NCBIfam" id="TIGR04057">
    <property type="entry name" value="SusC_RagA_signa"/>
    <property type="match status" value="1"/>
</dbReference>
<dbReference type="GO" id="GO:0015344">
    <property type="term" value="F:siderophore uptake transmembrane transporter activity"/>
    <property type="evidence" value="ECO:0007669"/>
    <property type="project" value="TreeGrafter"/>
</dbReference>
<keyword evidence="7 8" id="KW-0998">Cell outer membrane</keyword>
<dbReference type="InterPro" id="IPR039426">
    <property type="entry name" value="TonB-dep_rcpt-like"/>
</dbReference>
<evidence type="ECO:0000256" key="8">
    <source>
        <dbReference type="PROSITE-ProRule" id="PRU01360"/>
    </source>
</evidence>
<dbReference type="InterPro" id="IPR008969">
    <property type="entry name" value="CarboxyPept-like_regulatory"/>
</dbReference>
<protein>
    <submittedName>
        <fullName evidence="10">TonB-dependent receptor</fullName>
    </submittedName>
</protein>
<evidence type="ECO:0000256" key="6">
    <source>
        <dbReference type="ARBA" id="ARBA00023136"/>
    </source>
</evidence>
<dbReference type="Gene3D" id="2.170.130.10">
    <property type="entry name" value="TonB-dependent receptor, plug domain"/>
    <property type="match status" value="1"/>
</dbReference>
<evidence type="ECO:0000256" key="5">
    <source>
        <dbReference type="ARBA" id="ARBA00022729"/>
    </source>
</evidence>
<organism evidence="10 11">
    <name type="scientific">Adhaeribacter rhizoryzae</name>
    <dbReference type="NCBI Taxonomy" id="2607907"/>
    <lineage>
        <taxon>Bacteria</taxon>
        <taxon>Pseudomonadati</taxon>
        <taxon>Bacteroidota</taxon>
        <taxon>Cytophagia</taxon>
        <taxon>Cytophagales</taxon>
        <taxon>Hymenobacteraceae</taxon>
        <taxon>Adhaeribacter</taxon>
    </lineage>
</organism>
<keyword evidence="2 8" id="KW-0813">Transport</keyword>
<evidence type="ECO:0000256" key="1">
    <source>
        <dbReference type="ARBA" id="ARBA00004571"/>
    </source>
</evidence>
<dbReference type="RefSeq" id="WP_150092223.1">
    <property type="nucleotide sequence ID" value="NZ_VWSF01000026.1"/>
</dbReference>
<dbReference type="Pfam" id="PF07715">
    <property type="entry name" value="Plug"/>
    <property type="match status" value="1"/>
</dbReference>
<comment type="similarity">
    <text evidence="8">Belongs to the TonB-dependent receptor family.</text>
</comment>
<evidence type="ECO:0000313" key="10">
    <source>
        <dbReference type="EMBL" id="KAA5540577.1"/>
    </source>
</evidence>
<dbReference type="InterPro" id="IPR012910">
    <property type="entry name" value="Plug_dom"/>
</dbReference>
<dbReference type="InterPro" id="IPR023996">
    <property type="entry name" value="TonB-dep_OMP_SusC/RagA"/>
</dbReference>
<evidence type="ECO:0000259" key="9">
    <source>
        <dbReference type="Pfam" id="PF07715"/>
    </source>
</evidence>
<dbReference type="InterPro" id="IPR023997">
    <property type="entry name" value="TonB-dep_OMP_SusC/RagA_CS"/>
</dbReference>
<dbReference type="Gene3D" id="3.55.50.30">
    <property type="match status" value="1"/>
</dbReference>
<dbReference type="Pfam" id="PF13715">
    <property type="entry name" value="CarbopepD_reg_2"/>
    <property type="match status" value="1"/>
</dbReference>
<gene>
    <name evidence="10" type="ORF">F0145_22450</name>
</gene>
<reference evidence="10 11" key="1">
    <citation type="submission" date="2019-09" db="EMBL/GenBank/DDBJ databases">
        <title>Genome sequence and assembly of Adhaeribacter sp.</title>
        <authorList>
            <person name="Chhetri G."/>
        </authorList>
    </citation>
    <scope>NUCLEOTIDE SEQUENCE [LARGE SCALE GENOMIC DNA]</scope>
    <source>
        <strain evidence="10 11">DK36</strain>
    </source>
</reference>
<dbReference type="FunFam" id="2.170.130.10:FF:000003">
    <property type="entry name" value="SusC/RagA family TonB-linked outer membrane protein"/>
    <property type="match status" value="1"/>
</dbReference>
<dbReference type="InterPro" id="IPR036942">
    <property type="entry name" value="Beta-barrel_TonB_sf"/>
</dbReference>
<comment type="caution">
    <text evidence="10">The sequence shown here is derived from an EMBL/GenBank/DDBJ whole genome shotgun (WGS) entry which is preliminary data.</text>
</comment>
<sequence>MKKNLYYLFPRIAGYTLLSVLFQLLVISAVWAADDGERLQSLKETKISLSLRNATLQDFIRKIEAATVYKFTFDEQETLHKGLITISAKNESLEKVLDQVAASTQLEFKQVKNNIHVRLRLVTSPEASILRTSLVAAVDITVSGKITSRSGEGLPGVTILLKGTNNGATSGPDGSYTLVVPNSGGTLIFSFIGFATKEVPVPTSGGTLNITLEDDAKALEEVVVVGYGTQKKVNVTGAISMVKGEDLNQAPTTHVTNTLTGRVAGVIAVDRSGEPGGGGSQLFIRGQSTLGDNSPLIVVDGIPSLLGGLDKLNPNDIESISVLKDASASIYGSRAANGVILVKTKRGKTGKPTLDYSFNQGFVTPTRMPEMADAGLYAQLTNEILGYAGTRPKYTDEDIQKFKDGSSPWTHPNTDWIDAVIKPWSLQNRHNLSLRGGGDKVRYFVSLGSVYEDAVYRNSATNYKQQNLRINLDADVTENIKLNFDVQGRHSNKNYPPLGASDIFRFIQRGRPTETAVWPNGLPGPDIEQGNNPVVTSTNTIGYNKHDINLVNALFGYTVKLPWVKGLFIDGNLAASKELTYKKNFIKPWTLYTFGGFNGQNEPILNSAERGVSDPQLTESFVHSQQITLNSKINYARTFGPHSISAFVAYEQNEEKGNDFYGLRRYFISAAVDQLFAGGQDERQVSGSGYETARKNYFGRASYQFKDTYLFDFNWRYDGSQNFPRDKRFGFFPGFSAGWVLSNENFWKNNINLVDFFKVRGSWGQMGNDKVANFQYLSNYGFGSGSIFGNDLGLNPSIYPIRIPNENITWEVANNFNVGIESQLFNGAVSLEVDYFRTKRSNILIARSASVPEYTGIVLPDENLGKVQNQGFDAQLSHRKSFGKFRMETAGTVSFARNKILFWDEPENIPDYQRYTGTRIGSSLYYEAMGIYKDVDHVNSTPHMAGARPGDVIFRDVNEDGKINALDRTRFNKSQFPELTYGLNMNFVFGDLDLSMLWQGAAGANQYVRTESGLIGNFPLAYVENRWTPENTDTDVARVFDNREYWITQQNSYWLYNTNYLRLKTLQLGYNIPETLVQKLKMQQLRVYVSGQNLLTFDKVKIFDPELPNGAGHYYPQIKIYNAGLSLTF</sequence>
<dbReference type="AlphaFoldDB" id="A0A5M6CZB7"/>
<evidence type="ECO:0000256" key="3">
    <source>
        <dbReference type="ARBA" id="ARBA00022452"/>
    </source>
</evidence>
<dbReference type="EMBL" id="VWSF01000026">
    <property type="protein sequence ID" value="KAA5540577.1"/>
    <property type="molecule type" value="Genomic_DNA"/>
</dbReference>
<comment type="subcellular location">
    <subcellularLocation>
        <location evidence="1 8">Cell outer membrane</location>
        <topology evidence="1 8">Multi-pass membrane protein</topology>
    </subcellularLocation>
</comment>
<name>A0A5M6CZB7_9BACT</name>
<keyword evidence="4 8" id="KW-0812">Transmembrane</keyword>
<dbReference type="Proteomes" id="UP000323426">
    <property type="component" value="Unassembled WGS sequence"/>
</dbReference>
<feature type="domain" description="TonB-dependent receptor plug" evidence="9">
    <location>
        <begin position="232"/>
        <end position="339"/>
    </location>
</feature>
<dbReference type="PANTHER" id="PTHR30069">
    <property type="entry name" value="TONB-DEPENDENT OUTER MEMBRANE RECEPTOR"/>
    <property type="match status" value="1"/>
</dbReference>
<keyword evidence="3 8" id="KW-1134">Transmembrane beta strand</keyword>
<dbReference type="GO" id="GO:0009279">
    <property type="term" value="C:cell outer membrane"/>
    <property type="evidence" value="ECO:0007669"/>
    <property type="project" value="UniProtKB-SubCell"/>
</dbReference>
<accession>A0A5M6CZB7</accession>
<dbReference type="SUPFAM" id="SSF56935">
    <property type="entry name" value="Porins"/>
    <property type="match status" value="1"/>
</dbReference>
<dbReference type="PANTHER" id="PTHR30069:SF29">
    <property type="entry name" value="HEMOGLOBIN AND HEMOGLOBIN-HAPTOGLOBIN-BINDING PROTEIN 1-RELATED"/>
    <property type="match status" value="1"/>
</dbReference>
<keyword evidence="10" id="KW-0675">Receptor</keyword>
<evidence type="ECO:0000256" key="4">
    <source>
        <dbReference type="ARBA" id="ARBA00022692"/>
    </source>
</evidence>
<evidence type="ECO:0000313" key="11">
    <source>
        <dbReference type="Proteomes" id="UP000323426"/>
    </source>
</evidence>
<dbReference type="InterPro" id="IPR037066">
    <property type="entry name" value="Plug_dom_sf"/>
</dbReference>
<dbReference type="Gene3D" id="2.40.170.20">
    <property type="entry name" value="TonB-dependent receptor, beta-barrel domain"/>
    <property type="match status" value="1"/>
</dbReference>
<dbReference type="Gene3D" id="2.60.40.1120">
    <property type="entry name" value="Carboxypeptidase-like, regulatory domain"/>
    <property type="match status" value="1"/>
</dbReference>
<dbReference type="NCBIfam" id="TIGR04056">
    <property type="entry name" value="OMP_RagA_SusC"/>
    <property type="match status" value="1"/>
</dbReference>
<keyword evidence="11" id="KW-1185">Reference proteome</keyword>
<keyword evidence="6 8" id="KW-0472">Membrane</keyword>
<keyword evidence="5" id="KW-0732">Signal</keyword>
<dbReference type="SUPFAM" id="SSF49464">
    <property type="entry name" value="Carboxypeptidase regulatory domain-like"/>
    <property type="match status" value="1"/>
</dbReference>